<gene>
    <name evidence="8" type="ORF">LEP1GSC199_3012</name>
</gene>
<accession>N1W916</accession>
<feature type="transmembrane region" description="Helical" evidence="6">
    <location>
        <begin position="385"/>
        <end position="408"/>
    </location>
</feature>
<keyword evidence="3 6" id="KW-0812">Transmembrane</keyword>
<keyword evidence="5 6" id="KW-0472">Membrane</keyword>
<dbReference type="EMBL" id="AOGY02000070">
    <property type="protein sequence ID" value="EMY68376.1"/>
    <property type="molecule type" value="Genomic_DNA"/>
</dbReference>
<feature type="transmembrane region" description="Helical" evidence="6">
    <location>
        <begin position="271"/>
        <end position="291"/>
    </location>
</feature>
<evidence type="ECO:0000256" key="4">
    <source>
        <dbReference type="ARBA" id="ARBA00022989"/>
    </source>
</evidence>
<feature type="transmembrane region" description="Helical" evidence="6">
    <location>
        <begin position="223"/>
        <end position="244"/>
    </location>
</feature>
<feature type="transmembrane region" description="Helical" evidence="6">
    <location>
        <begin position="557"/>
        <end position="574"/>
    </location>
</feature>
<evidence type="ECO:0000256" key="6">
    <source>
        <dbReference type="SAM" id="Phobius"/>
    </source>
</evidence>
<feature type="transmembrane region" description="Helical" evidence="6">
    <location>
        <begin position="35"/>
        <end position="60"/>
    </location>
</feature>
<dbReference type="InterPro" id="IPR000326">
    <property type="entry name" value="PAP2/HPO"/>
</dbReference>
<keyword evidence="2" id="KW-1003">Cell membrane</keyword>
<comment type="subcellular location">
    <subcellularLocation>
        <location evidence="1">Cell membrane</location>
        <topology evidence="1">Multi-pass membrane protein</topology>
    </subcellularLocation>
</comment>
<feature type="transmembrane region" description="Helical" evidence="6">
    <location>
        <begin position="454"/>
        <end position="473"/>
    </location>
</feature>
<evidence type="ECO:0000256" key="5">
    <source>
        <dbReference type="ARBA" id="ARBA00023136"/>
    </source>
</evidence>
<dbReference type="Gene3D" id="1.20.144.10">
    <property type="entry name" value="Phosphatidic acid phosphatase type 2/haloperoxidase"/>
    <property type="match status" value="1"/>
</dbReference>
<dbReference type="AlphaFoldDB" id="N1W916"/>
<feature type="transmembrane region" description="Helical" evidence="6">
    <location>
        <begin position="130"/>
        <end position="150"/>
    </location>
</feature>
<name>N1W916_9LEPT</name>
<evidence type="ECO:0000313" key="8">
    <source>
        <dbReference type="EMBL" id="EMY68376.1"/>
    </source>
</evidence>
<sequence length="753" mass="85188">MEIPMKELLLAQNSLWFSPLPLDSLHNWDPTFGGIFLTISTICHYLGGSSFFLGLISFVYIYFRPKLAFELSLGLLTSAVMVSLLKFYFESPRPFPYPEAFDEKAFGLPSGHVYSAVVVWGLLAYRIPKLWFRILSILIILCMPFSRMYLKVHYLGDVSSGFGLGVVHLIILLFLLNKFYHKDSIQTFLQTDKYRTIGLLGIVVTLSPISLDSPFLSVEHHHSLSGVLMASGALAGFWLGILFYPRFSKPQFLDWSLPQFSFSFGTKEFRIFWNTVLIRLLVLVIVISLLYVLPGILIKKSIWKDDLFLRYIRYLVVGFALVVIVPLVLQKIKKIFQILKTELMKEGVLKNSFFVSSSKAISAITNLVFMIYSVNLLSKAENGKLQYFLGFLPVVLAVAEFGLPNALIKYISPMADRKENPGAILNASLRIKFYSFLFLSLVCLVAYITGDENYFVLLLLLFGGIIISFISYFESLFVSYRKYKSLSLWNPLPNVVRLLLLIYLSESSVHPLTYMDILAIFCIAPIFVLFLFFFFFGKEEISFTADASDVRTNEKKLLLFNLWAFAASICAILSDRLEIFFLNQFHPPEIVADYGTALQLFSGFVIILATFNSIIYPKLARLAETEEFPNVLKKSVFLGGMIAIALSPGILLAEPILTLLFGTKYTNSISVFKILYPNFLLQLVFAPLGTALFALGLPRLLAGLALLRLLFGAIFDYWIIPDWGANGAAISLFLGQIVSWLLLTGYFMAYFRK</sequence>
<reference evidence="8 9" key="1">
    <citation type="submission" date="2013-03" db="EMBL/GenBank/DDBJ databases">
        <authorList>
            <person name="Harkins D.M."/>
            <person name="Durkin A.S."/>
            <person name="Brinkac L.M."/>
            <person name="Haft D.H."/>
            <person name="Selengut J.D."/>
            <person name="Sanka R."/>
            <person name="DePew J."/>
            <person name="Purushe J."/>
            <person name="Galloway R.L."/>
            <person name="Vinetz J.M."/>
            <person name="Sutton G.G."/>
            <person name="Nierman W.C."/>
            <person name="Fouts D.E."/>
        </authorList>
    </citation>
    <scope>NUCLEOTIDE SEQUENCE [LARGE SCALE GENOMIC DNA]</scope>
    <source>
        <strain evidence="8 9">Waz Holland</strain>
    </source>
</reference>
<dbReference type="PANTHER" id="PTHR30250:SF11">
    <property type="entry name" value="O-ANTIGEN TRANSPORTER-RELATED"/>
    <property type="match status" value="1"/>
</dbReference>
<dbReference type="GO" id="GO:0005886">
    <property type="term" value="C:plasma membrane"/>
    <property type="evidence" value="ECO:0007669"/>
    <property type="project" value="UniProtKB-SubCell"/>
</dbReference>
<feature type="transmembrane region" description="Helical" evidence="6">
    <location>
        <begin position="353"/>
        <end position="373"/>
    </location>
</feature>
<feature type="transmembrane region" description="Helical" evidence="6">
    <location>
        <begin position="636"/>
        <end position="662"/>
    </location>
</feature>
<dbReference type="Pfam" id="PF01569">
    <property type="entry name" value="PAP2"/>
    <property type="match status" value="1"/>
</dbReference>
<feature type="transmembrane region" description="Helical" evidence="6">
    <location>
        <begin position="162"/>
        <end position="180"/>
    </location>
</feature>
<dbReference type="PANTHER" id="PTHR30250">
    <property type="entry name" value="PST FAMILY PREDICTED COLANIC ACID TRANSPORTER"/>
    <property type="match status" value="1"/>
</dbReference>
<comment type="caution">
    <text evidence="8">The sequence shown here is derived from an EMBL/GenBank/DDBJ whole genome shotgun (WGS) entry which is preliminary data.</text>
</comment>
<proteinExistence type="predicted"/>
<evidence type="ECO:0000256" key="1">
    <source>
        <dbReference type="ARBA" id="ARBA00004651"/>
    </source>
</evidence>
<evidence type="ECO:0000313" key="9">
    <source>
        <dbReference type="Proteomes" id="UP000012227"/>
    </source>
</evidence>
<feature type="transmembrane region" description="Helical" evidence="6">
    <location>
        <begin position="700"/>
        <end position="720"/>
    </location>
</feature>
<dbReference type="SUPFAM" id="SSF48317">
    <property type="entry name" value="Acid phosphatase/Vanadium-dependent haloperoxidase"/>
    <property type="match status" value="1"/>
</dbReference>
<dbReference type="STRING" id="1218591.LEP1GSC199_3012"/>
<dbReference type="InterPro" id="IPR002797">
    <property type="entry name" value="Polysacc_synth"/>
</dbReference>
<feature type="domain" description="Phosphatidic acid phosphatase type 2/haloperoxidase" evidence="7">
    <location>
        <begin position="63"/>
        <end position="173"/>
    </location>
</feature>
<keyword evidence="4 6" id="KW-1133">Transmembrane helix</keyword>
<feature type="transmembrane region" description="Helical" evidence="6">
    <location>
        <begin position="594"/>
        <end position="615"/>
    </location>
</feature>
<protein>
    <submittedName>
        <fullName evidence="8">Polysaccharide biosynthesis protein</fullName>
    </submittedName>
</protein>
<evidence type="ECO:0000259" key="7">
    <source>
        <dbReference type="SMART" id="SM00014"/>
    </source>
</evidence>
<evidence type="ECO:0000256" key="2">
    <source>
        <dbReference type="ARBA" id="ARBA00022475"/>
    </source>
</evidence>
<feature type="transmembrane region" description="Helical" evidence="6">
    <location>
        <begin position="732"/>
        <end position="751"/>
    </location>
</feature>
<feature type="transmembrane region" description="Helical" evidence="6">
    <location>
        <begin position="67"/>
        <end position="85"/>
    </location>
</feature>
<feature type="transmembrane region" description="Helical" evidence="6">
    <location>
        <begin position="105"/>
        <end position="123"/>
    </location>
</feature>
<feature type="transmembrane region" description="Helical" evidence="6">
    <location>
        <begin position="674"/>
        <end position="693"/>
    </location>
</feature>
<feature type="transmembrane region" description="Helical" evidence="6">
    <location>
        <begin position="485"/>
        <end position="505"/>
    </location>
</feature>
<feature type="transmembrane region" description="Helical" evidence="6">
    <location>
        <begin position="192"/>
        <end position="211"/>
    </location>
</feature>
<evidence type="ECO:0000256" key="3">
    <source>
        <dbReference type="ARBA" id="ARBA00022692"/>
    </source>
</evidence>
<dbReference type="SMART" id="SM00014">
    <property type="entry name" value="acidPPc"/>
    <property type="match status" value="1"/>
</dbReference>
<dbReference type="InterPro" id="IPR050833">
    <property type="entry name" value="Poly_Biosynth_Transport"/>
</dbReference>
<organism evidence="8 9">
    <name type="scientific">Leptospira vanthielii serovar Holland str. Waz Holland = ATCC 700522</name>
    <dbReference type="NCBI Taxonomy" id="1218591"/>
    <lineage>
        <taxon>Bacteria</taxon>
        <taxon>Pseudomonadati</taxon>
        <taxon>Spirochaetota</taxon>
        <taxon>Spirochaetia</taxon>
        <taxon>Leptospirales</taxon>
        <taxon>Leptospiraceae</taxon>
        <taxon>Leptospira</taxon>
    </lineage>
</organism>
<dbReference type="InterPro" id="IPR036938">
    <property type="entry name" value="PAP2/HPO_sf"/>
</dbReference>
<feature type="transmembrane region" description="Helical" evidence="6">
    <location>
        <begin position="517"/>
        <end position="536"/>
    </location>
</feature>
<feature type="transmembrane region" description="Helical" evidence="6">
    <location>
        <begin position="311"/>
        <end position="332"/>
    </location>
</feature>
<feature type="transmembrane region" description="Helical" evidence="6">
    <location>
        <begin position="429"/>
        <end position="448"/>
    </location>
</feature>
<dbReference type="Proteomes" id="UP000012227">
    <property type="component" value="Unassembled WGS sequence"/>
</dbReference>
<dbReference type="Pfam" id="PF01943">
    <property type="entry name" value="Polysacc_synt"/>
    <property type="match status" value="1"/>
</dbReference>